<dbReference type="NCBIfam" id="TIGR00526">
    <property type="entry name" value="folB_dom"/>
    <property type="match status" value="1"/>
</dbReference>
<evidence type="ECO:0000256" key="3">
    <source>
        <dbReference type="ARBA" id="ARBA00005708"/>
    </source>
</evidence>
<dbReference type="SMART" id="SM00905">
    <property type="entry name" value="FolB"/>
    <property type="match status" value="1"/>
</dbReference>
<dbReference type="GO" id="GO:0004150">
    <property type="term" value="F:dihydroneopterin aldolase activity"/>
    <property type="evidence" value="ECO:0007669"/>
    <property type="project" value="UniProtKB-EC"/>
</dbReference>
<dbReference type="NCBIfam" id="TIGR00525">
    <property type="entry name" value="folB"/>
    <property type="match status" value="1"/>
</dbReference>
<keyword evidence="5 6" id="KW-0456">Lyase</keyword>
<dbReference type="InterPro" id="IPR043133">
    <property type="entry name" value="GTP-CH-I_C/QueF"/>
</dbReference>
<dbReference type="Pfam" id="PF02152">
    <property type="entry name" value="FolB"/>
    <property type="match status" value="1"/>
</dbReference>
<name>A0ABY8QQ08_9MICO</name>
<dbReference type="EC" id="4.1.2.25" evidence="6"/>
<comment type="function">
    <text evidence="6">Catalyzes the conversion of 7,8-dihydroneopterin to 6-hydroxymethyl-7,8-dihydropterin.</text>
</comment>
<evidence type="ECO:0000256" key="4">
    <source>
        <dbReference type="ARBA" id="ARBA00022909"/>
    </source>
</evidence>
<protein>
    <recommendedName>
        <fullName evidence="6">7,8-dihydroneopterin aldolase</fullName>
        <ecNumber evidence="6">4.1.2.25</ecNumber>
    </recommendedName>
</protein>
<organism evidence="8 9">
    <name type="scientific">Saxibacter everestensis</name>
    <dbReference type="NCBI Taxonomy" id="2909229"/>
    <lineage>
        <taxon>Bacteria</taxon>
        <taxon>Bacillati</taxon>
        <taxon>Actinomycetota</taxon>
        <taxon>Actinomycetes</taxon>
        <taxon>Micrococcales</taxon>
        <taxon>Brevibacteriaceae</taxon>
        <taxon>Saxibacter</taxon>
    </lineage>
</organism>
<dbReference type="PANTHER" id="PTHR42844:SF1">
    <property type="entry name" value="DIHYDRONEOPTERIN ALDOLASE 1-RELATED"/>
    <property type="match status" value="1"/>
</dbReference>
<dbReference type="Gene3D" id="3.30.1130.10">
    <property type="match status" value="1"/>
</dbReference>
<dbReference type="InterPro" id="IPR006157">
    <property type="entry name" value="FolB_dom"/>
</dbReference>
<feature type="domain" description="Dihydroneopterin aldolase/epimerase" evidence="7">
    <location>
        <begin position="4"/>
        <end position="116"/>
    </location>
</feature>
<reference evidence="8 9" key="1">
    <citation type="submission" date="2023-05" db="EMBL/GenBank/DDBJ databases">
        <title>Lithophilousrod everest ZFBP1038 complete genpme.</title>
        <authorList>
            <person name="Tian M."/>
        </authorList>
    </citation>
    <scope>NUCLEOTIDE SEQUENCE [LARGE SCALE GENOMIC DNA]</scope>
    <source>
        <strain evidence="8 9">ZFBP1038</strain>
    </source>
</reference>
<comment type="catalytic activity">
    <reaction evidence="1 6">
        <text>7,8-dihydroneopterin = 6-hydroxymethyl-7,8-dihydropterin + glycolaldehyde</text>
        <dbReference type="Rhea" id="RHEA:10540"/>
        <dbReference type="ChEBI" id="CHEBI:17001"/>
        <dbReference type="ChEBI" id="CHEBI:17071"/>
        <dbReference type="ChEBI" id="CHEBI:44841"/>
        <dbReference type="EC" id="4.1.2.25"/>
    </reaction>
</comment>
<dbReference type="PANTHER" id="PTHR42844">
    <property type="entry name" value="DIHYDRONEOPTERIN ALDOLASE 1-RELATED"/>
    <property type="match status" value="1"/>
</dbReference>
<gene>
    <name evidence="8" type="primary">folB</name>
    <name evidence="8" type="ORF">LWF01_12905</name>
</gene>
<keyword evidence="4 6" id="KW-0289">Folate biosynthesis</keyword>
<dbReference type="InterPro" id="IPR006156">
    <property type="entry name" value="Dihydroneopterin_aldolase"/>
</dbReference>
<accession>A0ABY8QQ08</accession>
<sequence>MDRITLKGLSVYGYHGVYDFERRKGQIFVVDVVLDLDLSAAAESDDVRDTVHYGELAEEIARIVEGEPVSLLEKLGARIVTACLRHEMVKAAEVTVHKPQAPIDREFADVSVAIRRSSPR</sequence>
<evidence type="ECO:0000259" key="7">
    <source>
        <dbReference type="SMART" id="SM00905"/>
    </source>
</evidence>
<keyword evidence="9" id="KW-1185">Reference proteome</keyword>
<dbReference type="RefSeq" id="WP_349637779.1">
    <property type="nucleotide sequence ID" value="NZ_CP090958.1"/>
</dbReference>
<evidence type="ECO:0000256" key="1">
    <source>
        <dbReference type="ARBA" id="ARBA00001353"/>
    </source>
</evidence>
<dbReference type="Proteomes" id="UP001209083">
    <property type="component" value="Chromosome"/>
</dbReference>
<dbReference type="EMBL" id="CP090958">
    <property type="protein sequence ID" value="WGW10998.1"/>
    <property type="molecule type" value="Genomic_DNA"/>
</dbReference>
<evidence type="ECO:0000313" key="8">
    <source>
        <dbReference type="EMBL" id="WGW10998.1"/>
    </source>
</evidence>
<dbReference type="SUPFAM" id="SSF55620">
    <property type="entry name" value="Tetrahydrobiopterin biosynthesis enzymes-like"/>
    <property type="match status" value="1"/>
</dbReference>
<comment type="similarity">
    <text evidence="3 6">Belongs to the DHNA family.</text>
</comment>
<dbReference type="CDD" id="cd00534">
    <property type="entry name" value="DHNA_DHNTPE"/>
    <property type="match status" value="1"/>
</dbReference>
<evidence type="ECO:0000256" key="2">
    <source>
        <dbReference type="ARBA" id="ARBA00005013"/>
    </source>
</evidence>
<proteinExistence type="inferred from homology"/>
<evidence type="ECO:0000256" key="6">
    <source>
        <dbReference type="RuleBase" id="RU362079"/>
    </source>
</evidence>
<evidence type="ECO:0000313" key="9">
    <source>
        <dbReference type="Proteomes" id="UP001209083"/>
    </source>
</evidence>
<evidence type="ECO:0000256" key="5">
    <source>
        <dbReference type="ARBA" id="ARBA00023239"/>
    </source>
</evidence>
<comment type="pathway">
    <text evidence="2 6">Cofactor biosynthesis; tetrahydrofolate biosynthesis; 2-amino-4-hydroxy-6-hydroxymethyl-7,8-dihydropteridine diphosphate from 7,8-dihydroneopterin triphosphate: step 3/4.</text>
</comment>